<accession>A0A0F9ACL5</accession>
<organism evidence="1">
    <name type="scientific">marine sediment metagenome</name>
    <dbReference type="NCBI Taxonomy" id="412755"/>
    <lineage>
        <taxon>unclassified sequences</taxon>
        <taxon>metagenomes</taxon>
        <taxon>ecological metagenomes</taxon>
    </lineage>
</organism>
<dbReference type="EMBL" id="LAZR01058420">
    <property type="protein sequence ID" value="KKK69931.1"/>
    <property type="molecule type" value="Genomic_DNA"/>
</dbReference>
<gene>
    <name evidence="1" type="ORF">LCGC14_2929100</name>
</gene>
<dbReference type="AlphaFoldDB" id="A0A0F9ACL5"/>
<comment type="caution">
    <text evidence="1">The sequence shown here is derived from an EMBL/GenBank/DDBJ whole genome shotgun (WGS) entry which is preliminary data.</text>
</comment>
<protein>
    <submittedName>
        <fullName evidence="1">Uncharacterized protein</fullName>
    </submittedName>
</protein>
<name>A0A0F9ACL5_9ZZZZ</name>
<reference evidence="1" key="1">
    <citation type="journal article" date="2015" name="Nature">
        <title>Complex archaea that bridge the gap between prokaryotes and eukaryotes.</title>
        <authorList>
            <person name="Spang A."/>
            <person name="Saw J.H."/>
            <person name="Jorgensen S.L."/>
            <person name="Zaremba-Niedzwiedzka K."/>
            <person name="Martijn J."/>
            <person name="Lind A.E."/>
            <person name="van Eijk R."/>
            <person name="Schleper C."/>
            <person name="Guy L."/>
            <person name="Ettema T.J."/>
        </authorList>
    </citation>
    <scope>NUCLEOTIDE SEQUENCE</scope>
</reference>
<sequence length="98" mass="10814">MRLVKTPYLKTPLKCEERGVKLKNSPRTRAIPMSEQAHQELVTLFENKLYLRSCPRCATGAVELEPLIPERGHRLSCMSCGFSVETSSGPVLGKAGPS</sequence>
<evidence type="ECO:0000313" key="1">
    <source>
        <dbReference type="EMBL" id="KKK69931.1"/>
    </source>
</evidence>
<proteinExistence type="predicted"/>